<dbReference type="STRING" id="392421.SAMN04488694_10583"/>
<feature type="region of interest" description="Disordered" evidence="1">
    <location>
        <begin position="138"/>
        <end position="182"/>
    </location>
</feature>
<evidence type="ECO:0000313" key="4">
    <source>
        <dbReference type="Proteomes" id="UP000199320"/>
    </source>
</evidence>
<organism evidence="2 5">
    <name type="scientific">Natrinema hispanicum</name>
    <dbReference type="NCBI Taxonomy" id="392421"/>
    <lineage>
        <taxon>Archaea</taxon>
        <taxon>Methanobacteriati</taxon>
        <taxon>Methanobacteriota</taxon>
        <taxon>Stenosarchaea group</taxon>
        <taxon>Halobacteria</taxon>
        <taxon>Halobacteriales</taxon>
        <taxon>Natrialbaceae</taxon>
        <taxon>Natrinema</taxon>
    </lineage>
</organism>
<keyword evidence="4" id="KW-1185">Reference proteome</keyword>
<evidence type="ECO:0000313" key="5">
    <source>
        <dbReference type="Proteomes" id="UP000324021"/>
    </source>
</evidence>
<reference evidence="4 5" key="2">
    <citation type="submission" date="2016-10" db="EMBL/GenBank/DDBJ databases">
        <authorList>
            <person name="Varghese N."/>
            <person name="Submissions S."/>
        </authorList>
    </citation>
    <scope>NUCLEOTIDE SEQUENCE [LARGE SCALE GENOMIC DNA]</scope>
    <source>
        <strain evidence="2 5">CDM_1</strain>
        <strain evidence="4">CDM_6</strain>
    </source>
</reference>
<dbReference type="EMBL" id="FMZP01000008">
    <property type="protein sequence ID" value="SDC88165.1"/>
    <property type="molecule type" value="Genomic_DNA"/>
</dbReference>
<reference evidence="3" key="1">
    <citation type="submission" date="2016-10" db="EMBL/GenBank/DDBJ databases">
        <authorList>
            <person name="de Groot N.N."/>
        </authorList>
    </citation>
    <scope>NUCLEOTIDE SEQUENCE [LARGE SCALE GENOMIC DNA]</scope>
    <source>
        <strain evidence="3">CDM_6</strain>
    </source>
</reference>
<feature type="compositionally biased region" description="Acidic residues" evidence="1">
    <location>
        <begin position="100"/>
        <end position="114"/>
    </location>
</feature>
<evidence type="ECO:0008006" key="6">
    <source>
        <dbReference type="Google" id="ProtNLM"/>
    </source>
</evidence>
<feature type="compositionally biased region" description="Acidic residues" evidence="1">
    <location>
        <begin position="142"/>
        <end position="182"/>
    </location>
</feature>
<dbReference type="AlphaFoldDB" id="A0A1G6Q931"/>
<dbReference type="Proteomes" id="UP000324021">
    <property type="component" value="Unassembled WGS sequence"/>
</dbReference>
<accession>A0A1G6Q931</accession>
<dbReference type="EMBL" id="FOIC01000005">
    <property type="protein sequence ID" value="SET29285.1"/>
    <property type="molecule type" value="Genomic_DNA"/>
</dbReference>
<name>A0A1G6Q931_9EURY</name>
<protein>
    <recommendedName>
        <fullName evidence="6">MYXO-CTERM domain-containing protein</fullName>
    </recommendedName>
</protein>
<evidence type="ECO:0000256" key="1">
    <source>
        <dbReference type="SAM" id="MobiDB-lite"/>
    </source>
</evidence>
<evidence type="ECO:0000313" key="3">
    <source>
        <dbReference type="EMBL" id="SET29285.1"/>
    </source>
</evidence>
<dbReference type="Proteomes" id="UP000199320">
    <property type="component" value="Unassembled WGS sequence"/>
</dbReference>
<sequence length="182" mass="20059">MWSERIMPETEQQDATLSELIVKEAVNRGMESPMRETILEAVEESEGARSGGQFPLAGALFGIGAAVGFLLGRQSSMLEETPLEDVEEPEIIESVRETTEETEETTVEVTDESDSPSRLSRLLLAVGLLAGAAILRRRLTSDEEEEWEPIEEFEPATDIESEPETATESEVGAEEPDEESEE</sequence>
<feature type="region of interest" description="Disordered" evidence="1">
    <location>
        <begin position="94"/>
        <end position="115"/>
    </location>
</feature>
<evidence type="ECO:0000313" key="2">
    <source>
        <dbReference type="EMBL" id="SDC88165.1"/>
    </source>
</evidence>
<proteinExistence type="predicted"/>
<gene>
    <name evidence="3" type="ORF">SAMN04488694_10583</name>
    <name evidence="2" type="ORF">SAMN05192552_1008150</name>
</gene>